<name>A0A5N8VUC6_9ACTN</name>
<protein>
    <submittedName>
        <fullName evidence="1">Uncharacterized protein</fullName>
    </submittedName>
</protein>
<evidence type="ECO:0000313" key="1">
    <source>
        <dbReference type="EMBL" id="MPY37545.1"/>
    </source>
</evidence>
<gene>
    <name evidence="1" type="ORF">FNH09_41970</name>
</gene>
<proteinExistence type="predicted"/>
<dbReference type="AlphaFoldDB" id="A0A5N8VUC6"/>
<keyword evidence="2" id="KW-1185">Reference proteome</keyword>
<comment type="caution">
    <text evidence="1">The sequence shown here is derived from an EMBL/GenBank/DDBJ whole genome shotgun (WGS) entry which is preliminary data.</text>
</comment>
<evidence type="ECO:0000313" key="2">
    <source>
        <dbReference type="Proteomes" id="UP000325849"/>
    </source>
</evidence>
<accession>A0A5N8VUC6</accession>
<reference evidence="1 2" key="1">
    <citation type="submission" date="2019-07" db="EMBL/GenBank/DDBJ databases">
        <title>New species of Amycolatopsis and Streptomyces.</title>
        <authorList>
            <person name="Duangmal K."/>
            <person name="Teo W.F.A."/>
            <person name="Lipun K."/>
        </authorList>
    </citation>
    <scope>NUCLEOTIDE SEQUENCE [LARGE SCALE GENOMIC DNA]</scope>
    <source>
        <strain evidence="1 2">NBRC 109810</strain>
    </source>
</reference>
<dbReference type="RefSeq" id="WP_152895115.1">
    <property type="nucleotide sequence ID" value="NZ_VJZD01000327.1"/>
</dbReference>
<dbReference type="EMBL" id="VJZD01000327">
    <property type="protein sequence ID" value="MPY37545.1"/>
    <property type="molecule type" value="Genomic_DNA"/>
</dbReference>
<sequence>MSQFAAGQYVSWDHHRDGATTVQITSVDRFHITYRSADDHRESVDETMFRSLAEQTADWRAATEEEAAAFKARFRPAPENWN</sequence>
<dbReference type="Proteomes" id="UP000325849">
    <property type="component" value="Unassembled WGS sequence"/>
</dbReference>
<organism evidence="1 2">
    <name type="scientific">Streptomyces adustus</name>
    <dbReference type="NCBI Taxonomy" id="1609272"/>
    <lineage>
        <taxon>Bacteria</taxon>
        <taxon>Bacillati</taxon>
        <taxon>Actinomycetota</taxon>
        <taxon>Actinomycetes</taxon>
        <taxon>Kitasatosporales</taxon>
        <taxon>Streptomycetaceae</taxon>
        <taxon>Streptomyces</taxon>
    </lineage>
</organism>